<dbReference type="Gene3D" id="3.20.20.70">
    <property type="entry name" value="Aldolase class I"/>
    <property type="match status" value="1"/>
</dbReference>
<proteinExistence type="predicted"/>
<sequence>MTDGVSIRLGRLFDRTSNRSFIVAFDHGMSLPLDPALGNPVRLLERIAAGNPDGILLNKGMLAQAGHIFARRGAPVPVLRADWTPLDAAMKQEQGETHRVVATPSEALALGAGAVCTFLIGRPRAEGMYYDNVEALAGYLEGAHRAGLPVIVECTLWGLRNENQKDPALLAQVCRTAAELGADAVKTEYVGDRRAEEKIIACVGDIPVLTLGGAKGDDDAVARAAGEAIGSGARGLIFGRNVWQADDIDSRLATFARITHSGAPSERIES</sequence>
<dbReference type="InterPro" id="IPR002915">
    <property type="entry name" value="DeoC/FbaB/LacD_aldolase"/>
</dbReference>
<dbReference type="Proteomes" id="UP000251995">
    <property type="component" value="Chromosome"/>
</dbReference>
<dbReference type="RefSeq" id="WP_114043805.1">
    <property type="nucleotide sequence ID" value="NZ_CP025198.1"/>
</dbReference>
<evidence type="ECO:0000313" key="2">
    <source>
        <dbReference type="Proteomes" id="UP000251995"/>
    </source>
</evidence>
<dbReference type="EC" id="4.1.2.56" evidence="1"/>
<gene>
    <name evidence="1" type="primary">griI</name>
    <name evidence="1" type="ORF">JS278_00487</name>
</gene>
<dbReference type="InterPro" id="IPR041720">
    <property type="entry name" value="FbaB-like"/>
</dbReference>
<organism evidence="1 2">
    <name type="scientific">Acidipropionibacterium virtanenii</name>
    <dbReference type="NCBI Taxonomy" id="2057246"/>
    <lineage>
        <taxon>Bacteria</taxon>
        <taxon>Bacillati</taxon>
        <taxon>Actinomycetota</taxon>
        <taxon>Actinomycetes</taxon>
        <taxon>Propionibacteriales</taxon>
        <taxon>Propionibacteriaceae</taxon>
        <taxon>Acidipropionibacterium</taxon>
    </lineage>
</organism>
<dbReference type="PIRSF" id="PIRSF038992">
    <property type="entry name" value="Aldolase_Ia"/>
    <property type="match status" value="1"/>
</dbReference>
<keyword evidence="2" id="KW-1185">Reference proteome</keyword>
<dbReference type="InterPro" id="IPR050456">
    <property type="entry name" value="DeoC/FbaB_aldolase"/>
</dbReference>
<dbReference type="KEGG" id="acij:JS278_00487"/>
<dbReference type="OrthoDB" id="9771504at2"/>
<accession>A0A344UQY2</accession>
<reference evidence="1 2" key="1">
    <citation type="submission" date="2017-12" db="EMBL/GenBank/DDBJ databases">
        <title>The whole genome sequence of the Acidipropionibacterium virtanenii sp. nov. type strain JS278.</title>
        <authorList>
            <person name="Laine P."/>
            <person name="Deptula P."/>
            <person name="Varmanen P."/>
            <person name="Auvinen P."/>
        </authorList>
    </citation>
    <scope>NUCLEOTIDE SEQUENCE [LARGE SCALE GENOMIC DNA]</scope>
    <source>
        <strain evidence="1 2">JS278</strain>
    </source>
</reference>
<dbReference type="EMBL" id="CP025198">
    <property type="protein sequence ID" value="AXE37680.1"/>
    <property type="molecule type" value="Genomic_DNA"/>
</dbReference>
<protein>
    <submittedName>
        <fullName evidence="1">2-amino-4, 5-dihydroxy-6-oxo-7-(Phosphonooxy)heptanoate synthase</fullName>
        <ecNumber evidence="1">4.1.2.56</ecNumber>
    </submittedName>
</protein>
<evidence type="ECO:0000313" key="1">
    <source>
        <dbReference type="EMBL" id="AXE37680.1"/>
    </source>
</evidence>
<name>A0A344UQY2_9ACTN</name>
<dbReference type="GO" id="GO:0004332">
    <property type="term" value="F:fructose-bisphosphate aldolase activity"/>
    <property type="evidence" value="ECO:0007669"/>
    <property type="project" value="InterPro"/>
</dbReference>
<dbReference type="SUPFAM" id="SSF51569">
    <property type="entry name" value="Aldolase"/>
    <property type="match status" value="1"/>
</dbReference>
<dbReference type="SMART" id="SM01133">
    <property type="entry name" value="DeoC"/>
    <property type="match status" value="1"/>
</dbReference>
<dbReference type="InterPro" id="IPR013785">
    <property type="entry name" value="Aldolase_TIM"/>
</dbReference>
<dbReference type="Pfam" id="PF01791">
    <property type="entry name" value="DeoC"/>
    <property type="match status" value="1"/>
</dbReference>
<keyword evidence="1" id="KW-0456">Lyase</keyword>
<dbReference type="PANTHER" id="PTHR47916:SF1">
    <property type="entry name" value="3-HYDROXY-5-PHOSPHONOOXYPENTANE-2,4-DIONE THIOLASE"/>
    <property type="match status" value="1"/>
</dbReference>
<dbReference type="PANTHER" id="PTHR47916">
    <property type="entry name" value="FRUCTOSE-BISPHOSPHATE ALDOLASE CLASS 1"/>
    <property type="match status" value="1"/>
</dbReference>
<dbReference type="AlphaFoldDB" id="A0A344UQY2"/>